<name>A0A8J3J159_9CHLR</name>
<evidence type="ECO:0000256" key="1">
    <source>
        <dbReference type="SAM" id="SignalP"/>
    </source>
</evidence>
<feature type="chain" id="PRO_5035231749" evidence="1">
    <location>
        <begin position="25"/>
        <end position="56"/>
    </location>
</feature>
<organism evidence="2 3">
    <name type="scientific">Reticulibacter mediterranei</name>
    <dbReference type="NCBI Taxonomy" id="2778369"/>
    <lineage>
        <taxon>Bacteria</taxon>
        <taxon>Bacillati</taxon>
        <taxon>Chloroflexota</taxon>
        <taxon>Ktedonobacteria</taxon>
        <taxon>Ktedonobacterales</taxon>
        <taxon>Reticulibacteraceae</taxon>
        <taxon>Reticulibacter</taxon>
    </lineage>
</organism>
<accession>A0A8J3J159</accession>
<dbReference type="AlphaFoldDB" id="A0A8J3J159"/>
<reference evidence="2" key="1">
    <citation type="submission" date="2020-10" db="EMBL/GenBank/DDBJ databases">
        <title>Taxonomic study of unclassified bacteria belonging to the class Ktedonobacteria.</title>
        <authorList>
            <person name="Yabe S."/>
            <person name="Wang C.M."/>
            <person name="Zheng Y."/>
            <person name="Sakai Y."/>
            <person name="Cavaletti L."/>
            <person name="Monciardini P."/>
            <person name="Donadio S."/>
        </authorList>
    </citation>
    <scope>NUCLEOTIDE SEQUENCE</scope>
    <source>
        <strain evidence="2">ID150040</strain>
    </source>
</reference>
<feature type="signal peptide" evidence="1">
    <location>
        <begin position="1"/>
        <end position="24"/>
    </location>
</feature>
<evidence type="ECO:0000313" key="3">
    <source>
        <dbReference type="Proteomes" id="UP000597444"/>
    </source>
</evidence>
<gene>
    <name evidence="2" type="ORF">KSF_104850</name>
</gene>
<dbReference type="Proteomes" id="UP000597444">
    <property type="component" value="Unassembled WGS sequence"/>
</dbReference>
<protein>
    <submittedName>
        <fullName evidence="2">Uncharacterized protein</fullName>
    </submittedName>
</protein>
<dbReference type="EMBL" id="BNJK01000002">
    <property type="protein sequence ID" value="GHP00438.1"/>
    <property type="molecule type" value="Genomic_DNA"/>
</dbReference>
<keyword evidence="3" id="KW-1185">Reference proteome</keyword>
<keyword evidence="1" id="KW-0732">Signal</keyword>
<evidence type="ECO:0000313" key="2">
    <source>
        <dbReference type="EMBL" id="GHP00438.1"/>
    </source>
</evidence>
<sequence>MLLLAILLLVAACGGSSSPGSSPANPTPTKGGYNLVTLFERDIQVFDHAIQSILTP</sequence>
<comment type="caution">
    <text evidence="2">The sequence shown here is derived from an EMBL/GenBank/DDBJ whole genome shotgun (WGS) entry which is preliminary data.</text>
</comment>
<proteinExistence type="predicted"/>